<proteinExistence type="predicted"/>
<dbReference type="Gene3D" id="1.10.150.20">
    <property type="entry name" value="5' to 3' exonuclease, C-terminal subdomain"/>
    <property type="match status" value="1"/>
</dbReference>
<dbReference type="SUPFAM" id="SSF47781">
    <property type="entry name" value="RuvA domain 2-like"/>
    <property type="match status" value="1"/>
</dbReference>
<dbReference type="InterPro" id="IPR010994">
    <property type="entry name" value="RuvA_2-like"/>
</dbReference>
<evidence type="ECO:0000313" key="1">
    <source>
        <dbReference type="EMBL" id="PIU36266.1"/>
    </source>
</evidence>
<dbReference type="EMBL" id="PEWZ01000029">
    <property type="protein sequence ID" value="PIU36266.1"/>
    <property type="molecule type" value="Genomic_DNA"/>
</dbReference>
<name>A0A2M6YS00_9BACT</name>
<accession>A0A2M6YS00</accession>
<feature type="non-terminal residue" evidence="1">
    <location>
        <position position="94"/>
    </location>
</feature>
<dbReference type="AlphaFoldDB" id="A0A2M6YS00"/>
<evidence type="ECO:0008006" key="3">
    <source>
        <dbReference type="Google" id="ProtNLM"/>
    </source>
</evidence>
<comment type="caution">
    <text evidence="1">The sequence shown here is derived from an EMBL/GenBank/DDBJ whole genome shotgun (WGS) entry which is preliminary data.</text>
</comment>
<sequence>MIFIALDDNKIMDFEEKKYWVAFNVFDGIGPLRFKLLLNYFGTAEKAFNAAEEKLMEVGLGEGLVKRFIEFRKTFDFDGYFQKLEKLGIGVLCV</sequence>
<reference evidence="2" key="1">
    <citation type="submission" date="2017-09" db="EMBL/GenBank/DDBJ databases">
        <title>Depth-based differentiation of microbial function through sediment-hosted aquifers and enrichment of novel symbionts in the deep terrestrial subsurface.</title>
        <authorList>
            <person name="Probst A.J."/>
            <person name="Ladd B."/>
            <person name="Jarett J.K."/>
            <person name="Geller-Mcgrath D.E."/>
            <person name="Sieber C.M.K."/>
            <person name="Emerson J.B."/>
            <person name="Anantharaman K."/>
            <person name="Thomas B.C."/>
            <person name="Malmstrom R."/>
            <person name="Stieglmeier M."/>
            <person name="Klingl A."/>
            <person name="Woyke T."/>
            <person name="Ryan C.M."/>
            <person name="Banfield J.F."/>
        </authorList>
    </citation>
    <scope>NUCLEOTIDE SEQUENCE [LARGE SCALE GENOMIC DNA]</scope>
</reference>
<dbReference type="Proteomes" id="UP000229502">
    <property type="component" value="Unassembled WGS sequence"/>
</dbReference>
<evidence type="ECO:0000313" key="2">
    <source>
        <dbReference type="Proteomes" id="UP000229502"/>
    </source>
</evidence>
<gene>
    <name evidence="1" type="ORF">COT03_00505</name>
</gene>
<organism evidence="1 2">
    <name type="scientific">Candidatus Shapirobacteria bacterium CG07_land_8_20_14_0_80_39_18</name>
    <dbReference type="NCBI Taxonomy" id="1974882"/>
    <lineage>
        <taxon>Bacteria</taxon>
        <taxon>Candidatus Shapironibacteriota</taxon>
    </lineage>
</organism>
<protein>
    <recommendedName>
        <fullName evidence="3">DNA-protecting protein DprA</fullName>
    </recommendedName>
</protein>